<dbReference type="Proteomes" id="UP000186931">
    <property type="component" value="Unassembled WGS sequence"/>
</dbReference>
<reference evidence="2 3" key="1">
    <citation type="submission" date="2016-10" db="EMBL/GenBank/DDBJ databases">
        <title>Genome of airborne Acinetobacter sp. 5-2Ac02 in the hospital environment: Species near to Acinetobacter towneri.</title>
        <authorList>
            <person name="Barbosa B."/>
            <person name="Fernandez-Garcia L."/>
            <person name="Gato E."/>
            <person name="Leao R."/>
            <person name="Albano R."/>
            <person name="Fernandez B."/>
            <person name="Fernandez-Cuenca F."/>
            <person name="Marques E."/>
            <person name="Tomas M."/>
        </authorList>
    </citation>
    <scope>NUCLEOTIDE SEQUENCE [LARGE SCALE GENOMIC DNA]</scope>
    <source>
        <strain evidence="2 3">5-2Ac02</strain>
    </source>
</reference>
<evidence type="ECO:0000313" key="2">
    <source>
        <dbReference type="EMBL" id="OFE43088.1"/>
    </source>
</evidence>
<dbReference type="InterPro" id="IPR029044">
    <property type="entry name" value="Nucleotide-diphossugar_trans"/>
</dbReference>
<dbReference type="Gene3D" id="3.90.550.10">
    <property type="entry name" value="Spore Coat Polysaccharide Biosynthesis Protein SpsA, Chain A"/>
    <property type="match status" value="1"/>
</dbReference>
<organism evidence="2 3">
    <name type="scientific">Acinetobacter towneri</name>
    <dbReference type="NCBI Taxonomy" id="202956"/>
    <lineage>
        <taxon>Bacteria</taxon>
        <taxon>Pseudomonadati</taxon>
        <taxon>Pseudomonadota</taxon>
        <taxon>Gammaproteobacteria</taxon>
        <taxon>Moraxellales</taxon>
        <taxon>Moraxellaceae</taxon>
        <taxon>Acinetobacter</taxon>
    </lineage>
</organism>
<dbReference type="SUPFAM" id="SSF53448">
    <property type="entry name" value="Nucleotide-diphospho-sugar transferases"/>
    <property type="match status" value="1"/>
</dbReference>
<gene>
    <name evidence="2" type="ORF">BJN41_10670</name>
</gene>
<comment type="caution">
    <text evidence="2">The sequence shown here is derived from an EMBL/GenBank/DDBJ whole genome shotgun (WGS) entry which is preliminary data.</text>
</comment>
<proteinExistence type="predicted"/>
<protein>
    <recommendedName>
        <fullName evidence="1">Glycosyltransferase 2-like domain-containing protein</fullName>
    </recommendedName>
</protein>
<sequence length="303" mass="36001">MKENNQSLVSVVIPCYNHEKFVQDCIKSIVDQTYQNIELIIIDDGSKDSSVEKIQGMIPACQERFVRFEFRYRPNKGLTHTLNESLDWVKGEYLILIASDDYMTSDRVKLQVEILHNHPEYYACSGSQLKIDENGCKLEDKFQNNLIKKNIVKDRKNIFKSSNNIYSPTTMFRTSVIKDLGGYNPNILIEDLYIFYKAALNDFKHLQVTNVFTYYRVHGSNNHKRYIWMHENKMKILEEFKFFDEYDDIKKLFVSEGFYSISRYSSNKYAYNIFKQYKKFIFFKYLIVGFFYFLKRGGVNESL</sequence>
<evidence type="ECO:0000313" key="3">
    <source>
        <dbReference type="Proteomes" id="UP000186931"/>
    </source>
</evidence>
<dbReference type="EMBL" id="MKQS01000017">
    <property type="protein sequence ID" value="OFE43088.1"/>
    <property type="molecule type" value="Genomic_DNA"/>
</dbReference>
<dbReference type="RefSeq" id="WP_070154938.1">
    <property type="nucleotide sequence ID" value="NZ_MKQS01000017.1"/>
</dbReference>
<accession>A0A1E8E116</accession>
<dbReference type="InterPro" id="IPR050834">
    <property type="entry name" value="Glycosyltransf_2"/>
</dbReference>
<dbReference type="PANTHER" id="PTHR43685">
    <property type="entry name" value="GLYCOSYLTRANSFERASE"/>
    <property type="match status" value="1"/>
</dbReference>
<evidence type="ECO:0000259" key="1">
    <source>
        <dbReference type="Pfam" id="PF00535"/>
    </source>
</evidence>
<dbReference type="InterPro" id="IPR001173">
    <property type="entry name" value="Glyco_trans_2-like"/>
</dbReference>
<name>A0A1E8E116_9GAMM</name>
<dbReference type="STRING" id="202956.BJN41_10670"/>
<feature type="domain" description="Glycosyltransferase 2-like" evidence="1">
    <location>
        <begin position="10"/>
        <end position="180"/>
    </location>
</feature>
<dbReference type="PANTHER" id="PTHR43685:SF11">
    <property type="entry name" value="GLYCOSYLTRANSFERASE TAGX-RELATED"/>
    <property type="match status" value="1"/>
</dbReference>
<dbReference type="AlphaFoldDB" id="A0A1E8E116"/>
<dbReference type="Pfam" id="PF00535">
    <property type="entry name" value="Glycos_transf_2"/>
    <property type="match status" value="1"/>
</dbReference>